<proteinExistence type="predicted"/>
<reference evidence="1 2" key="1">
    <citation type="journal article" date="2018" name="Sci. Rep.">
        <title>Comparative analysis of the Pocillopora damicornis genome highlights role of immune system in coral evolution.</title>
        <authorList>
            <person name="Cunning R."/>
            <person name="Bay R.A."/>
            <person name="Gillette P."/>
            <person name="Baker A.C."/>
            <person name="Traylor-Knowles N."/>
        </authorList>
    </citation>
    <scope>NUCLEOTIDE SEQUENCE [LARGE SCALE GENOMIC DNA]</scope>
    <source>
        <strain evidence="1">RSMAS</strain>
        <tissue evidence="1">Whole animal</tissue>
    </source>
</reference>
<evidence type="ECO:0000313" key="2">
    <source>
        <dbReference type="Proteomes" id="UP000275408"/>
    </source>
</evidence>
<protein>
    <submittedName>
        <fullName evidence="1">Uncharacterized protein</fullName>
    </submittedName>
</protein>
<dbReference type="AlphaFoldDB" id="A0A3M6TC10"/>
<gene>
    <name evidence="1" type="ORF">pdam_00024635</name>
</gene>
<evidence type="ECO:0000313" key="1">
    <source>
        <dbReference type="EMBL" id="RMX38881.1"/>
    </source>
</evidence>
<dbReference type="EMBL" id="RCHS01003929">
    <property type="protein sequence ID" value="RMX38881.1"/>
    <property type="molecule type" value="Genomic_DNA"/>
</dbReference>
<accession>A0A3M6TC10</accession>
<dbReference type="Proteomes" id="UP000275408">
    <property type="component" value="Unassembled WGS sequence"/>
</dbReference>
<name>A0A3M6TC10_POCDA</name>
<comment type="caution">
    <text evidence="1">The sequence shown here is derived from an EMBL/GenBank/DDBJ whole genome shotgun (WGS) entry which is preliminary data.</text>
</comment>
<sequence>MEAHQRSTVSPLKLIGHANNYTVNNVVRVLGDRFTVKFAGEIVQDTNGYVLFKLYENLLLTESERAGNRLNTSREGIQSVDLSKIGCNAGDKREIRS</sequence>
<organism evidence="1 2">
    <name type="scientific">Pocillopora damicornis</name>
    <name type="common">Cauliflower coral</name>
    <name type="synonym">Millepora damicornis</name>
    <dbReference type="NCBI Taxonomy" id="46731"/>
    <lineage>
        <taxon>Eukaryota</taxon>
        <taxon>Metazoa</taxon>
        <taxon>Cnidaria</taxon>
        <taxon>Anthozoa</taxon>
        <taxon>Hexacorallia</taxon>
        <taxon>Scleractinia</taxon>
        <taxon>Astrocoeniina</taxon>
        <taxon>Pocilloporidae</taxon>
        <taxon>Pocillopora</taxon>
    </lineage>
</organism>
<keyword evidence="2" id="KW-1185">Reference proteome</keyword>